<dbReference type="GO" id="GO:0005304">
    <property type="term" value="F:L-valine transmembrane transporter activity"/>
    <property type="evidence" value="ECO:0007669"/>
    <property type="project" value="TreeGrafter"/>
</dbReference>
<feature type="transmembrane region" description="Helical" evidence="10">
    <location>
        <begin position="263"/>
        <end position="281"/>
    </location>
</feature>
<dbReference type="GO" id="GO:0005886">
    <property type="term" value="C:plasma membrane"/>
    <property type="evidence" value="ECO:0007669"/>
    <property type="project" value="UniProtKB-SubCell"/>
</dbReference>
<feature type="transmembrane region" description="Helical" evidence="10">
    <location>
        <begin position="94"/>
        <end position="116"/>
    </location>
</feature>
<feature type="transmembrane region" description="Helical" evidence="10">
    <location>
        <begin position="12"/>
        <end position="38"/>
    </location>
</feature>
<dbReference type="PANTHER" id="PTHR11795:SF371">
    <property type="entry name" value="HIGH-AFFINITY BRANCHED-CHAIN AMINO ACID TRANSPORT SYSTEM PERMEASE PROTEIN LIVH"/>
    <property type="match status" value="1"/>
</dbReference>
<dbReference type="GO" id="GO:0015188">
    <property type="term" value="F:L-isoleucine transmembrane transporter activity"/>
    <property type="evidence" value="ECO:0007669"/>
    <property type="project" value="TreeGrafter"/>
</dbReference>
<evidence type="ECO:0000256" key="5">
    <source>
        <dbReference type="ARBA" id="ARBA00022692"/>
    </source>
</evidence>
<gene>
    <name evidence="11" type="ORF">GGQ65_001830</name>
</gene>
<keyword evidence="4" id="KW-0997">Cell inner membrane</keyword>
<evidence type="ECO:0000256" key="3">
    <source>
        <dbReference type="ARBA" id="ARBA00022475"/>
    </source>
</evidence>
<reference evidence="11 12" key="1">
    <citation type="submission" date="2020-08" db="EMBL/GenBank/DDBJ databases">
        <title>Genomic Encyclopedia of Type Strains, Phase IV (KMG-IV): sequencing the most valuable type-strain genomes for metagenomic binning, comparative biology and taxonomic classification.</title>
        <authorList>
            <person name="Goeker M."/>
        </authorList>
    </citation>
    <scope>NUCLEOTIDE SEQUENCE [LARGE SCALE GENOMIC DNA]</scope>
    <source>
        <strain evidence="11 12">DSM 19331</strain>
    </source>
</reference>
<keyword evidence="7 10" id="KW-1133">Transmembrane helix</keyword>
<dbReference type="GO" id="GO:0015192">
    <property type="term" value="F:L-phenylalanine transmembrane transporter activity"/>
    <property type="evidence" value="ECO:0007669"/>
    <property type="project" value="TreeGrafter"/>
</dbReference>
<evidence type="ECO:0000256" key="7">
    <source>
        <dbReference type="ARBA" id="ARBA00022989"/>
    </source>
</evidence>
<feature type="transmembrane region" description="Helical" evidence="10">
    <location>
        <begin position="227"/>
        <end position="251"/>
    </location>
</feature>
<feature type="transmembrane region" description="Helical" evidence="10">
    <location>
        <begin position="188"/>
        <end position="207"/>
    </location>
</feature>
<comment type="subcellular location">
    <subcellularLocation>
        <location evidence="1">Cell membrane</location>
        <topology evidence="1">Multi-pass membrane protein</topology>
    </subcellularLocation>
</comment>
<dbReference type="Pfam" id="PF02653">
    <property type="entry name" value="BPD_transp_2"/>
    <property type="match status" value="1"/>
</dbReference>
<dbReference type="InterPro" id="IPR001851">
    <property type="entry name" value="ABC_transp_permease"/>
</dbReference>
<keyword evidence="5 10" id="KW-0812">Transmembrane</keyword>
<dbReference type="GO" id="GO:0015808">
    <property type="term" value="P:L-alanine transport"/>
    <property type="evidence" value="ECO:0007669"/>
    <property type="project" value="TreeGrafter"/>
</dbReference>
<evidence type="ECO:0000313" key="11">
    <source>
        <dbReference type="EMBL" id="MBB3914548.1"/>
    </source>
</evidence>
<evidence type="ECO:0000313" key="12">
    <source>
        <dbReference type="Proteomes" id="UP000545490"/>
    </source>
</evidence>
<dbReference type="PANTHER" id="PTHR11795">
    <property type="entry name" value="BRANCHED-CHAIN AMINO ACID TRANSPORT SYSTEM PERMEASE PROTEIN LIVH"/>
    <property type="match status" value="1"/>
</dbReference>
<evidence type="ECO:0000256" key="8">
    <source>
        <dbReference type="ARBA" id="ARBA00023136"/>
    </source>
</evidence>
<dbReference type="Proteomes" id="UP000545490">
    <property type="component" value="Unassembled WGS sequence"/>
</dbReference>
<evidence type="ECO:0000256" key="1">
    <source>
        <dbReference type="ARBA" id="ARBA00004651"/>
    </source>
</evidence>
<comment type="similarity">
    <text evidence="9">Belongs to the binding-protein-dependent transport system permease family. LivHM subfamily.</text>
</comment>
<keyword evidence="8 10" id="KW-0472">Membrane</keyword>
<dbReference type="InterPro" id="IPR052157">
    <property type="entry name" value="BCAA_transport_permease"/>
</dbReference>
<evidence type="ECO:0000256" key="2">
    <source>
        <dbReference type="ARBA" id="ARBA00022448"/>
    </source>
</evidence>
<keyword evidence="6" id="KW-0029">Amino-acid transport</keyword>
<evidence type="ECO:0000256" key="9">
    <source>
        <dbReference type="ARBA" id="ARBA00037998"/>
    </source>
</evidence>
<dbReference type="GO" id="GO:0042941">
    <property type="term" value="P:D-alanine transmembrane transport"/>
    <property type="evidence" value="ECO:0007669"/>
    <property type="project" value="TreeGrafter"/>
</dbReference>
<dbReference type="GO" id="GO:0015190">
    <property type="term" value="F:L-leucine transmembrane transporter activity"/>
    <property type="evidence" value="ECO:0007669"/>
    <property type="project" value="TreeGrafter"/>
</dbReference>
<comment type="caution">
    <text evidence="11">The sequence shown here is derived from an EMBL/GenBank/DDBJ whole genome shotgun (WGS) entry which is preliminary data.</text>
</comment>
<dbReference type="CDD" id="cd06582">
    <property type="entry name" value="TM_PBP1_LivH_like"/>
    <property type="match status" value="1"/>
</dbReference>
<organism evidence="11 12">
    <name type="scientific">Rhizobium fabae</name>
    <dbReference type="NCBI Taxonomy" id="573179"/>
    <lineage>
        <taxon>Bacteria</taxon>
        <taxon>Pseudomonadati</taxon>
        <taxon>Pseudomonadota</taxon>
        <taxon>Alphaproteobacteria</taxon>
        <taxon>Hyphomicrobiales</taxon>
        <taxon>Rhizobiaceae</taxon>
        <taxon>Rhizobium/Agrobacterium group</taxon>
        <taxon>Rhizobium</taxon>
    </lineage>
</organism>
<sequence>MEIFIQYLINALSLGGVYALIALGLAIVFSIFGFINFAHGELLTLFGYALFYSLGAGIPFPLAVILSLIACMIAAVAMERIAFRPLRGANPMTLLVTSFAISGALQVIFQVAFGALPKPLNMPGFLTGAFNVGGVYIGAAQLISIVTVALLAIALNLFLNRTRFGLSLVASAQDFDVARLMGIKVNTVYAIAFALSGLLAGVAALLWVSMRGSVTPDMGFTPLVKAFVATIVGGMGSLTGAVAGGFFLGVMEVALQIVLPSDYLVFRDPLILSILIGFLLFRPRGLLPAAAMPVK</sequence>
<dbReference type="AlphaFoldDB" id="A0A7W6B5Z3"/>
<proteinExistence type="inferred from homology"/>
<evidence type="ECO:0000256" key="4">
    <source>
        <dbReference type="ARBA" id="ARBA00022519"/>
    </source>
</evidence>
<accession>A0A7W6B5Z3</accession>
<feature type="transmembrane region" description="Helical" evidence="10">
    <location>
        <begin position="136"/>
        <end position="159"/>
    </location>
</feature>
<dbReference type="EMBL" id="JACIDG010000004">
    <property type="protein sequence ID" value="MBB3914548.1"/>
    <property type="molecule type" value="Genomic_DNA"/>
</dbReference>
<keyword evidence="2" id="KW-0813">Transport</keyword>
<evidence type="ECO:0000256" key="6">
    <source>
        <dbReference type="ARBA" id="ARBA00022970"/>
    </source>
</evidence>
<evidence type="ECO:0000256" key="10">
    <source>
        <dbReference type="SAM" id="Phobius"/>
    </source>
</evidence>
<name>A0A7W6B5Z3_9HYPH</name>
<dbReference type="GO" id="GO:1903806">
    <property type="term" value="P:L-isoleucine import across plasma membrane"/>
    <property type="evidence" value="ECO:0007669"/>
    <property type="project" value="TreeGrafter"/>
</dbReference>
<keyword evidence="3" id="KW-1003">Cell membrane</keyword>
<feature type="transmembrane region" description="Helical" evidence="10">
    <location>
        <begin position="58"/>
        <end position="82"/>
    </location>
</feature>
<protein>
    <submittedName>
        <fullName evidence="11">Branched-chain amino acid transport system permease protein</fullName>
    </submittedName>
</protein>
<dbReference type="RefSeq" id="WP_183604845.1">
    <property type="nucleotide sequence ID" value="NZ_JACIDG010000004.1"/>
</dbReference>